<dbReference type="Pfam" id="PF17843">
    <property type="entry name" value="MycE_N"/>
    <property type="match status" value="1"/>
</dbReference>
<protein>
    <recommendedName>
        <fullName evidence="6">Methyltransferase MycE N-terminal domain-containing protein</fullName>
    </recommendedName>
</protein>
<sequence length="380" mass="41383">MIEDDTGKLIAAAGGTERDIGDALRAVGPERAVQLLADELIHRADLEDLPHAEAVVRFACHLGERTVNHLVHVSKGSARHLADAGESERATAPDVTVRYDTPELVRAVFGPTSARTSATRRVEWHTTDPIGPHSEVPRTAPLVQRLLRGTVPGPDDLAELSLRFGSDKWGLHFYTPLFERHFASLRDRPLTLLELGIGGFDDPEAGGGSLRLWRRYFHRAMICGVDIAEKTVAAGGRIRSFCGSQTDPVFLDSVLERVGPPDVVIDDASHRCADVIASFRHLFPALRPGGLYVVEDLQTSYWPRYGGSSEELSSPATSMGFLKTLADAVNHEELNGPAPDAVDEFGPHVVSVHFYHNLAVIEKGTNKEGTLPSWHPARAG</sequence>
<dbReference type="Gene3D" id="3.30.1050.30">
    <property type="match status" value="1"/>
</dbReference>
<evidence type="ECO:0000256" key="1">
    <source>
        <dbReference type="ARBA" id="ARBA00004792"/>
    </source>
</evidence>
<dbReference type="GO" id="GO:0008168">
    <property type="term" value="F:methyltransferase activity"/>
    <property type="evidence" value="ECO:0007669"/>
    <property type="project" value="UniProtKB-KW"/>
</dbReference>
<evidence type="ECO:0000256" key="5">
    <source>
        <dbReference type="ARBA" id="ARBA00023194"/>
    </source>
</evidence>
<dbReference type="EMBL" id="LMXB01000117">
    <property type="protein sequence ID" value="KUO15272.1"/>
    <property type="molecule type" value="Genomic_DNA"/>
</dbReference>
<evidence type="ECO:0000313" key="8">
    <source>
        <dbReference type="Proteomes" id="UP000053260"/>
    </source>
</evidence>
<proteinExistence type="predicted"/>
<name>A0A117RXK3_9ACTN</name>
<dbReference type="AlphaFoldDB" id="A0A117RXK3"/>
<dbReference type="OrthoDB" id="9816424at2"/>
<dbReference type="GO" id="GO:0017000">
    <property type="term" value="P:antibiotic biosynthetic process"/>
    <property type="evidence" value="ECO:0007669"/>
    <property type="project" value="UniProtKB-KW"/>
</dbReference>
<keyword evidence="8" id="KW-1185">Reference proteome</keyword>
<evidence type="ECO:0000256" key="2">
    <source>
        <dbReference type="ARBA" id="ARBA00022603"/>
    </source>
</evidence>
<dbReference type="GO" id="GO:0032259">
    <property type="term" value="P:methylation"/>
    <property type="evidence" value="ECO:0007669"/>
    <property type="project" value="UniProtKB-KW"/>
</dbReference>
<reference evidence="7 8" key="1">
    <citation type="submission" date="2015-10" db="EMBL/GenBank/DDBJ databases">
        <title>Draft genome sequence of Streptomyces sp. RV15, isolated from a marine sponge.</title>
        <authorList>
            <person name="Ruckert C."/>
            <person name="Abdelmohsen U.R."/>
            <person name="Winkler A."/>
            <person name="Hentschel U."/>
            <person name="Kalinowski J."/>
            <person name="Kampfer P."/>
            <person name="Glaeser S."/>
        </authorList>
    </citation>
    <scope>NUCLEOTIDE SEQUENCE [LARGE SCALE GENOMIC DNA]</scope>
    <source>
        <strain evidence="7 8">RV15</strain>
    </source>
</reference>
<keyword evidence="2" id="KW-0489">Methyltransferase</keyword>
<dbReference type="InterPro" id="IPR029063">
    <property type="entry name" value="SAM-dependent_MTases_sf"/>
</dbReference>
<accession>A0A117RXK3</accession>
<dbReference type="Gene3D" id="3.40.50.150">
    <property type="entry name" value="Vaccinia Virus protein VP39"/>
    <property type="match status" value="1"/>
</dbReference>
<dbReference type="SUPFAM" id="SSF53335">
    <property type="entry name" value="S-adenosyl-L-methionine-dependent methyltransferases"/>
    <property type="match status" value="1"/>
</dbReference>
<evidence type="ECO:0000256" key="3">
    <source>
        <dbReference type="ARBA" id="ARBA00022679"/>
    </source>
</evidence>
<gene>
    <name evidence="7" type="ORF">AQJ91_41990</name>
</gene>
<dbReference type="Proteomes" id="UP000053260">
    <property type="component" value="Unassembled WGS sequence"/>
</dbReference>
<keyword evidence="5" id="KW-0045">Antibiotic biosynthesis</keyword>
<dbReference type="InterPro" id="IPR040800">
    <property type="entry name" value="MycE_N"/>
</dbReference>
<feature type="domain" description="Methyltransferase MycE N-terminal" evidence="6">
    <location>
        <begin position="7"/>
        <end position="120"/>
    </location>
</feature>
<comment type="caution">
    <text evidence="7">The sequence shown here is derived from an EMBL/GenBank/DDBJ whole genome shotgun (WGS) entry which is preliminary data.</text>
</comment>
<evidence type="ECO:0000259" key="6">
    <source>
        <dbReference type="Pfam" id="PF17843"/>
    </source>
</evidence>
<keyword evidence="3" id="KW-0808">Transferase</keyword>
<dbReference type="RefSeq" id="WP_067033387.1">
    <property type="nucleotide sequence ID" value="NZ_KQ949119.1"/>
</dbReference>
<organism evidence="7 8">
    <name type="scientific">Streptomyces dysideae</name>
    <dbReference type="NCBI Taxonomy" id="909626"/>
    <lineage>
        <taxon>Bacteria</taxon>
        <taxon>Bacillati</taxon>
        <taxon>Actinomycetota</taxon>
        <taxon>Actinomycetes</taxon>
        <taxon>Kitasatosporales</taxon>
        <taxon>Streptomycetaceae</taxon>
        <taxon>Streptomyces</taxon>
    </lineage>
</organism>
<dbReference type="STRING" id="909626.AQJ91_41990"/>
<evidence type="ECO:0000313" key="7">
    <source>
        <dbReference type="EMBL" id="KUO15272.1"/>
    </source>
</evidence>
<comment type="pathway">
    <text evidence="1">Antibiotic biosynthesis.</text>
</comment>
<keyword evidence="4" id="KW-0949">S-adenosyl-L-methionine</keyword>
<evidence type="ECO:0000256" key="4">
    <source>
        <dbReference type="ARBA" id="ARBA00022691"/>
    </source>
</evidence>